<dbReference type="CDD" id="cd05825">
    <property type="entry name" value="LbH_wcaF_like"/>
    <property type="match status" value="1"/>
</dbReference>
<dbReference type="STRING" id="395961.Cyan7425_4965"/>
<protein>
    <submittedName>
        <fullName evidence="4">Transferase hexapeptide repeat containing protein</fullName>
    </submittedName>
</protein>
<evidence type="ECO:0000256" key="1">
    <source>
        <dbReference type="ARBA" id="ARBA00007274"/>
    </source>
</evidence>
<dbReference type="GO" id="GO:0005829">
    <property type="term" value="C:cytosol"/>
    <property type="evidence" value="ECO:0007669"/>
    <property type="project" value="TreeGrafter"/>
</dbReference>
<dbReference type="NCBIfam" id="NF007797">
    <property type="entry name" value="PRK10502.1"/>
    <property type="match status" value="1"/>
</dbReference>
<dbReference type="KEGG" id="cyn:Cyan7425_4965"/>
<evidence type="ECO:0000313" key="4">
    <source>
        <dbReference type="EMBL" id="ACL47263.1"/>
    </source>
</evidence>
<dbReference type="HOGENOM" id="CLU_051638_7_2_3"/>
<keyword evidence="2 4" id="KW-0808">Transferase</keyword>
<keyword evidence="3" id="KW-0812">Transmembrane</keyword>
<dbReference type="InterPro" id="IPR051159">
    <property type="entry name" value="Hexapeptide_acetyltransf"/>
</dbReference>
<keyword evidence="3" id="KW-0472">Membrane</keyword>
<dbReference type="GO" id="GO:0043886">
    <property type="term" value="F:structural constituent of carboxysome shell"/>
    <property type="evidence" value="ECO:0007669"/>
    <property type="project" value="UniProtKB-ARBA"/>
</dbReference>
<reference evidence="4" key="1">
    <citation type="submission" date="2009-01" db="EMBL/GenBank/DDBJ databases">
        <title>Complete sequence of chromosome Cyanothece sp. PCC 7425.</title>
        <authorList>
            <consortium name="US DOE Joint Genome Institute"/>
            <person name="Lucas S."/>
            <person name="Copeland A."/>
            <person name="Lapidus A."/>
            <person name="Glavina del Rio T."/>
            <person name="Dalin E."/>
            <person name="Tice H."/>
            <person name="Bruce D."/>
            <person name="Goodwin L."/>
            <person name="Pitluck S."/>
            <person name="Sims D."/>
            <person name="Meineke L."/>
            <person name="Brettin T."/>
            <person name="Detter J.C."/>
            <person name="Han C."/>
            <person name="Larimer F."/>
            <person name="Land M."/>
            <person name="Hauser L."/>
            <person name="Kyrpides N."/>
            <person name="Ovchinnikova G."/>
            <person name="Liberton M."/>
            <person name="Stoeckel J."/>
            <person name="Banerjee A."/>
            <person name="Singh A."/>
            <person name="Page L."/>
            <person name="Sato H."/>
            <person name="Zhao L."/>
            <person name="Sherman L."/>
            <person name="Pakrasi H."/>
            <person name="Richardson P."/>
        </authorList>
    </citation>
    <scope>NUCLEOTIDE SEQUENCE</scope>
    <source>
        <strain evidence="4">PCC 7425</strain>
    </source>
</reference>
<dbReference type="GO" id="GO:0031470">
    <property type="term" value="C:carboxysome"/>
    <property type="evidence" value="ECO:0007669"/>
    <property type="project" value="UniProtKB-ARBA"/>
</dbReference>
<feature type="transmembrane region" description="Helical" evidence="3">
    <location>
        <begin position="20"/>
        <end position="38"/>
    </location>
</feature>
<evidence type="ECO:0000256" key="2">
    <source>
        <dbReference type="ARBA" id="ARBA00022679"/>
    </source>
</evidence>
<dbReference type="GO" id="GO:0008374">
    <property type="term" value="F:O-acyltransferase activity"/>
    <property type="evidence" value="ECO:0007669"/>
    <property type="project" value="TreeGrafter"/>
</dbReference>
<proteinExistence type="inferred from homology"/>
<dbReference type="Gene3D" id="2.160.10.10">
    <property type="entry name" value="Hexapeptide repeat proteins"/>
    <property type="match status" value="1"/>
</dbReference>
<accession>B8HND6</accession>
<dbReference type="SUPFAM" id="SSF51161">
    <property type="entry name" value="Trimeric LpxA-like enzymes"/>
    <property type="match status" value="1"/>
</dbReference>
<keyword evidence="3" id="KW-1133">Transmembrane helix</keyword>
<gene>
    <name evidence="4" type="ordered locus">Cyan7425_4965</name>
</gene>
<dbReference type="PANTHER" id="PTHR23416:SF23">
    <property type="entry name" value="ACETYLTRANSFERASE C18B11.09C-RELATED"/>
    <property type="match status" value="1"/>
</dbReference>
<organism evidence="4">
    <name type="scientific">Cyanothece sp. (strain PCC 7425 / ATCC 29141)</name>
    <dbReference type="NCBI Taxonomy" id="395961"/>
    <lineage>
        <taxon>Bacteria</taxon>
        <taxon>Bacillati</taxon>
        <taxon>Cyanobacteriota</taxon>
        <taxon>Cyanophyceae</taxon>
        <taxon>Gomontiellales</taxon>
        <taxon>Cyanothecaceae</taxon>
        <taxon>Cyanothece</taxon>
    </lineage>
</organism>
<dbReference type="eggNOG" id="COG0110">
    <property type="taxonomic scope" value="Bacteria"/>
</dbReference>
<evidence type="ECO:0000256" key="3">
    <source>
        <dbReference type="SAM" id="Phobius"/>
    </source>
</evidence>
<sequence length="192" mass="20953">MRLDRYTTASYTPGAGLPKQLLWYFIGAPLFSSYLIPLSSFKVALLRWFGASVGQGVRIKPRVRVKFPWRLTLGDYVWIGEGAWLDNVALIAIADHVCLSQDVYLCTGNHDWSDPDFKLRPAAIKIESGSWIAARAVVGPGVTVGKGAVLGLGSVTGRSLDPMTIYTGNPAVPLRPRNLHMAEVETEPAQNS</sequence>
<dbReference type="InterPro" id="IPR011004">
    <property type="entry name" value="Trimer_LpxA-like_sf"/>
</dbReference>
<comment type="similarity">
    <text evidence="1">Belongs to the transferase hexapeptide repeat family.</text>
</comment>
<dbReference type="PANTHER" id="PTHR23416">
    <property type="entry name" value="SIALIC ACID SYNTHASE-RELATED"/>
    <property type="match status" value="1"/>
</dbReference>
<dbReference type="OrthoDB" id="9801697at2"/>
<name>B8HND6_CYAP4</name>
<dbReference type="EMBL" id="CP001344">
    <property type="protein sequence ID" value="ACL47263.1"/>
    <property type="molecule type" value="Genomic_DNA"/>
</dbReference>
<dbReference type="AlphaFoldDB" id="B8HND6"/>